<feature type="domain" description="RING-type" evidence="6">
    <location>
        <begin position="458"/>
        <end position="502"/>
    </location>
</feature>
<feature type="region of interest" description="Disordered" evidence="5">
    <location>
        <begin position="174"/>
        <end position="231"/>
    </location>
</feature>
<accession>A0A8H4QSH6</accession>
<dbReference type="InterPro" id="IPR012677">
    <property type="entry name" value="Nucleotide-bd_a/b_plait_sf"/>
</dbReference>
<evidence type="ECO:0000256" key="2">
    <source>
        <dbReference type="ARBA" id="ARBA00022771"/>
    </source>
</evidence>
<feature type="compositionally biased region" description="Polar residues" evidence="5">
    <location>
        <begin position="211"/>
        <end position="224"/>
    </location>
</feature>
<keyword evidence="3" id="KW-0862">Zinc</keyword>
<evidence type="ECO:0000256" key="3">
    <source>
        <dbReference type="ARBA" id="ARBA00022833"/>
    </source>
</evidence>
<dbReference type="PROSITE" id="PS00518">
    <property type="entry name" value="ZF_RING_1"/>
    <property type="match status" value="1"/>
</dbReference>
<proteinExistence type="predicted"/>
<feature type="compositionally biased region" description="Polar residues" evidence="5">
    <location>
        <begin position="34"/>
        <end position="48"/>
    </location>
</feature>
<dbReference type="AlphaFoldDB" id="A0A8H4QSH6"/>
<organism evidence="7 8">
    <name type="scientific">Agrocybe pediades</name>
    <dbReference type="NCBI Taxonomy" id="84607"/>
    <lineage>
        <taxon>Eukaryota</taxon>
        <taxon>Fungi</taxon>
        <taxon>Dikarya</taxon>
        <taxon>Basidiomycota</taxon>
        <taxon>Agaricomycotina</taxon>
        <taxon>Agaricomycetes</taxon>
        <taxon>Agaricomycetidae</taxon>
        <taxon>Agaricales</taxon>
        <taxon>Agaricineae</taxon>
        <taxon>Strophariaceae</taxon>
        <taxon>Agrocybe</taxon>
    </lineage>
</organism>
<evidence type="ECO:0000256" key="4">
    <source>
        <dbReference type="PROSITE-ProRule" id="PRU00175"/>
    </source>
</evidence>
<evidence type="ECO:0000259" key="6">
    <source>
        <dbReference type="PROSITE" id="PS50089"/>
    </source>
</evidence>
<comment type="caution">
    <text evidence="7">The sequence shown here is derived from an EMBL/GenBank/DDBJ whole genome shotgun (WGS) entry which is preliminary data.</text>
</comment>
<evidence type="ECO:0000313" key="8">
    <source>
        <dbReference type="Proteomes" id="UP000521872"/>
    </source>
</evidence>
<dbReference type="SUPFAM" id="SSF57850">
    <property type="entry name" value="RING/U-box"/>
    <property type="match status" value="1"/>
</dbReference>
<gene>
    <name evidence="7" type="ORF">D9613_008773</name>
</gene>
<keyword evidence="1" id="KW-0479">Metal-binding</keyword>
<sequence>MSFSVPTSPAMTRSSKAQPVTPQRLPRQQPRSQSFYRSPLTPSASPYTPISLRSLDSTNSSTLTTPDNLGSGLKKRLNFNGGSPDVLRNVSAAQDKSLADIADNWRSRANENGIKVAFASQNESSYVADDSSDMSLSDVAPDSSTISNGEALFGAPLVPTHRRMNSLPVINRPRAQSQASLPPTRMHPLSPVTSRTNNRPLQMASPLQPRRSGSSVGHVTSIMSTPPPNRALASKLRLKGSLTDPAQPRRRETFGHLSTPSANIANRNASFTLEPDTSLDLFDIDENDFDYENDCQGGELDNSFSRNLEALHSNNLGYPLFSQQLQQVQQPVFNQQHFADPFQPMARFNGLHRSAHILQGIPEGPEHHYFPAPQQHARKTYYDDVHNPHYGFYPPVGRLQNQYAQPMAQNYPAFISVPQPAALPYQNTAPMQPKACADRSFASSTSKASSPESSPSDCSVCLASNPVSLAILQPCGHPLCSACLTSALNIVGEKDMQCAVCKQSVADFKLVMGSSKAEKSVSGNSPGQNKADLAKSFDNEVYQDAADTSIDGLESAFEFGLDFGDLRASTPKLEQQIEHSQSFNQVGARKSEDNVVLRIDNVPWDITPVQITKWLQQPVERVHVLLDGKGKTLSHAYVEVSNASIAGAILRGEALSPNAQGKKERGSVLGRGRRARGVTVTRSGQQELMADLFPHWRGSFDGCRPSLAGLEGDRIIGALESGLLTEQEISGLLFLIREPDSHFLKVPSLPFHSLISILSKFPADVDSRVFWSSNVRDSLFDATYTAIQVLVQRVEKATQNSKSGQDEEYTTDLVVALSHTAMECQAFTAQQVHKLYEQARSYSLPLPESNAMSAAGSATPFVSGNRSVLKTPPNQDMSAVIYNQRSVYHNQVKDDSNGSLDDLAREFGVDAQVVQALAQRLAKGAY</sequence>
<feature type="compositionally biased region" description="Polar residues" evidence="5">
    <location>
        <begin position="191"/>
        <end position="200"/>
    </location>
</feature>
<feature type="compositionally biased region" description="Polar residues" evidence="5">
    <location>
        <begin position="1"/>
        <end position="17"/>
    </location>
</feature>
<dbReference type="Gene3D" id="3.30.40.10">
    <property type="entry name" value="Zinc/RING finger domain, C3HC4 (zinc finger)"/>
    <property type="match status" value="1"/>
</dbReference>
<dbReference type="SMART" id="SM00184">
    <property type="entry name" value="RING"/>
    <property type="match status" value="1"/>
</dbReference>
<dbReference type="InterPro" id="IPR013083">
    <property type="entry name" value="Znf_RING/FYVE/PHD"/>
</dbReference>
<dbReference type="EMBL" id="JAACJL010000031">
    <property type="protein sequence ID" value="KAF4616504.1"/>
    <property type="molecule type" value="Genomic_DNA"/>
</dbReference>
<dbReference type="InterPro" id="IPR018957">
    <property type="entry name" value="Znf_C3HC4_RING-type"/>
</dbReference>
<dbReference type="PROSITE" id="PS50089">
    <property type="entry name" value="ZF_RING_2"/>
    <property type="match status" value="1"/>
</dbReference>
<name>A0A8H4QSH6_9AGAR</name>
<keyword evidence="8" id="KW-1185">Reference proteome</keyword>
<protein>
    <recommendedName>
        <fullName evidence="6">RING-type domain-containing protein</fullName>
    </recommendedName>
</protein>
<evidence type="ECO:0000256" key="5">
    <source>
        <dbReference type="SAM" id="MobiDB-lite"/>
    </source>
</evidence>
<evidence type="ECO:0000256" key="1">
    <source>
        <dbReference type="ARBA" id="ARBA00022723"/>
    </source>
</evidence>
<reference evidence="7 8" key="1">
    <citation type="submission" date="2019-12" db="EMBL/GenBank/DDBJ databases">
        <authorList>
            <person name="Floudas D."/>
            <person name="Bentzer J."/>
            <person name="Ahren D."/>
            <person name="Johansson T."/>
            <person name="Persson P."/>
            <person name="Tunlid A."/>
        </authorList>
    </citation>
    <scope>NUCLEOTIDE SEQUENCE [LARGE SCALE GENOMIC DNA]</scope>
    <source>
        <strain evidence="7 8">CBS 102.39</strain>
    </source>
</reference>
<feature type="region of interest" description="Disordered" evidence="5">
    <location>
        <begin position="1"/>
        <end position="73"/>
    </location>
</feature>
<dbReference type="InterPro" id="IPR017907">
    <property type="entry name" value="Znf_RING_CS"/>
</dbReference>
<dbReference type="Proteomes" id="UP000521872">
    <property type="component" value="Unassembled WGS sequence"/>
</dbReference>
<dbReference type="Pfam" id="PF00097">
    <property type="entry name" value="zf-C3HC4"/>
    <property type="match status" value="1"/>
</dbReference>
<dbReference type="Gene3D" id="3.30.70.330">
    <property type="match status" value="1"/>
</dbReference>
<evidence type="ECO:0000313" key="7">
    <source>
        <dbReference type="EMBL" id="KAF4616504.1"/>
    </source>
</evidence>
<keyword evidence="2 4" id="KW-0863">Zinc-finger</keyword>
<dbReference type="GO" id="GO:0008270">
    <property type="term" value="F:zinc ion binding"/>
    <property type="evidence" value="ECO:0007669"/>
    <property type="project" value="UniProtKB-KW"/>
</dbReference>
<feature type="compositionally biased region" description="Low complexity" evidence="5">
    <location>
        <begin position="51"/>
        <end position="69"/>
    </location>
</feature>
<dbReference type="InterPro" id="IPR001841">
    <property type="entry name" value="Znf_RING"/>
</dbReference>
<feature type="compositionally biased region" description="Low complexity" evidence="5">
    <location>
        <begin position="18"/>
        <end position="33"/>
    </location>
</feature>